<dbReference type="EMBL" id="BBMT01000007">
    <property type="protein sequence ID" value="GAL35625.1"/>
    <property type="molecule type" value="Genomic_DNA"/>
</dbReference>
<name>A0A090T6M0_9VIBR</name>
<proteinExistence type="predicted"/>
<comment type="caution">
    <text evidence="2">The sequence shown here is derived from an EMBL/GenBank/DDBJ whole genome shotgun (WGS) entry which is preliminary data.</text>
</comment>
<gene>
    <name evidence="2" type="ORF">JCM19240_472</name>
</gene>
<dbReference type="Gene3D" id="3.40.190.170">
    <property type="entry name" value="Bacterial extracellular solute-binding protein, family 7"/>
    <property type="match status" value="1"/>
</dbReference>
<reference evidence="2 3" key="2">
    <citation type="submission" date="2014-09" db="EMBL/GenBank/DDBJ databases">
        <authorList>
            <consortium name="NBRP consortium"/>
            <person name="Sawabe T."/>
            <person name="Meirelles P."/>
            <person name="Nakanishi M."/>
            <person name="Sayaka M."/>
            <person name="Hattori M."/>
            <person name="Ohkuma M."/>
        </authorList>
    </citation>
    <scope>NUCLEOTIDE SEQUENCE [LARGE SCALE GENOMIC DNA]</scope>
    <source>
        <strain evidence="2 3">JCM 19240</strain>
    </source>
</reference>
<protein>
    <submittedName>
        <fullName evidence="2">TRAP-type C4-dicarboxylate transport system periplasmic component</fullName>
    </submittedName>
</protein>
<dbReference type="GO" id="GO:0055085">
    <property type="term" value="P:transmembrane transport"/>
    <property type="evidence" value="ECO:0007669"/>
    <property type="project" value="InterPro"/>
</dbReference>
<dbReference type="Proteomes" id="UP000029224">
    <property type="component" value="Unassembled WGS sequence"/>
</dbReference>
<dbReference type="InterPro" id="IPR038404">
    <property type="entry name" value="TRAP_DctP_sf"/>
</dbReference>
<reference evidence="2 3" key="1">
    <citation type="submission" date="2014-09" db="EMBL/GenBank/DDBJ databases">
        <title>Vibrio maritimus JCM 19240. (C210) whole genome shotgun sequence.</title>
        <authorList>
            <person name="Sawabe T."/>
            <person name="Meirelles P."/>
            <person name="Nakanishi M."/>
            <person name="Sayaka M."/>
            <person name="Hattori M."/>
            <person name="Ohkuma M."/>
        </authorList>
    </citation>
    <scope>NUCLEOTIDE SEQUENCE [LARGE SCALE GENOMIC DNA]</scope>
    <source>
        <strain evidence="2 3">JCM 19240</strain>
    </source>
</reference>
<keyword evidence="3" id="KW-1185">Reference proteome</keyword>
<keyword evidence="1" id="KW-0732">Signal</keyword>
<dbReference type="InterPro" id="IPR018389">
    <property type="entry name" value="DctP_fam"/>
</dbReference>
<accession>A0A090T6M0</accession>
<evidence type="ECO:0000256" key="1">
    <source>
        <dbReference type="ARBA" id="ARBA00022729"/>
    </source>
</evidence>
<sequence length="63" mass="7218">MHSAAGDKMLSKLNNMNLQGIGWMENGVRHVTNNSRPVETPEDLKGLKIRTMKFRRTSRHLTL</sequence>
<evidence type="ECO:0000313" key="2">
    <source>
        <dbReference type="EMBL" id="GAL35625.1"/>
    </source>
</evidence>
<dbReference type="Pfam" id="PF03480">
    <property type="entry name" value="DctP"/>
    <property type="match status" value="1"/>
</dbReference>
<dbReference type="AlphaFoldDB" id="A0A090T6M0"/>
<organism evidence="2 3">
    <name type="scientific">Vibrio maritimus</name>
    <dbReference type="NCBI Taxonomy" id="990268"/>
    <lineage>
        <taxon>Bacteria</taxon>
        <taxon>Pseudomonadati</taxon>
        <taxon>Pseudomonadota</taxon>
        <taxon>Gammaproteobacteria</taxon>
        <taxon>Vibrionales</taxon>
        <taxon>Vibrionaceae</taxon>
        <taxon>Vibrio</taxon>
    </lineage>
</organism>
<evidence type="ECO:0000313" key="3">
    <source>
        <dbReference type="Proteomes" id="UP000029224"/>
    </source>
</evidence>